<evidence type="ECO:0000313" key="5">
    <source>
        <dbReference type="Proteomes" id="UP000050413"/>
    </source>
</evidence>
<dbReference type="OrthoDB" id="9786584at2"/>
<evidence type="ECO:0000259" key="2">
    <source>
        <dbReference type="Pfam" id="PF01261"/>
    </source>
</evidence>
<dbReference type="AlphaFoldDB" id="A0A0P7YMJ4"/>
<dbReference type="Gene3D" id="3.20.20.150">
    <property type="entry name" value="Divalent-metal-dependent TIM barrel enzymes"/>
    <property type="match status" value="1"/>
</dbReference>
<organism evidence="4 5">
    <name type="scientific">Roseibaca calidilacus</name>
    <dbReference type="NCBI Taxonomy" id="1666912"/>
    <lineage>
        <taxon>Bacteria</taxon>
        <taxon>Pseudomonadati</taxon>
        <taxon>Pseudomonadota</taxon>
        <taxon>Alphaproteobacteria</taxon>
        <taxon>Rhodobacterales</taxon>
        <taxon>Paracoccaceae</taxon>
        <taxon>Roseinatronobacter</taxon>
    </lineage>
</organism>
<evidence type="ECO:0000256" key="1">
    <source>
        <dbReference type="ARBA" id="ARBA00023235"/>
    </source>
</evidence>
<dbReference type="GO" id="GO:0046487">
    <property type="term" value="P:glyoxylate metabolic process"/>
    <property type="evidence" value="ECO:0007669"/>
    <property type="project" value="TreeGrafter"/>
</dbReference>
<keyword evidence="4" id="KW-0670">Pyruvate</keyword>
<evidence type="ECO:0000313" key="3">
    <source>
        <dbReference type="EMBL" id="CUX80759.1"/>
    </source>
</evidence>
<evidence type="ECO:0000313" key="4">
    <source>
        <dbReference type="EMBL" id="KPP89787.1"/>
    </source>
</evidence>
<dbReference type="RefSeq" id="WP_072245633.1">
    <property type="nucleotide sequence ID" value="NZ_FBYC01000004.1"/>
</dbReference>
<dbReference type="InterPro" id="IPR036237">
    <property type="entry name" value="Xyl_isomerase-like_sf"/>
</dbReference>
<reference evidence="3 6" key="2">
    <citation type="submission" date="2016-01" db="EMBL/GenBank/DDBJ databases">
        <authorList>
            <person name="Varghese N."/>
        </authorList>
    </citation>
    <scope>NUCLEOTIDE SEQUENCE [LARGE SCALE GENOMIC DNA]</scope>
    <source>
        <strain evidence="3 6">HL-91</strain>
    </source>
</reference>
<accession>A0A0P7YMJ4</accession>
<proteinExistence type="predicted"/>
<gene>
    <name evidence="4" type="primary">gip</name>
    <name evidence="3" type="ORF">Ga0058931_1323</name>
    <name evidence="4" type="ORF">HLUCCA05_06415</name>
</gene>
<name>A0A0P7YMJ4_9RHOB</name>
<dbReference type="Proteomes" id="UP000050413">
    <property type="component" value="Unassembled WGS sequence"/>
</dbReference>
<dbReference type="EMBL" id="LJSG01000020">
    <property type="protein sequence ID" value="KPP89787.1"/>
    <property type="molecule type" value="Genomic_DNA"/>
</dbReference>
<dbReference type="InterPro" id="IPR013022">
    <property type="entry name" value="Xyl_isomerase-like_TIM-brl"/>
</dbReference>
<feature type="domain" description="Xylose isomerase-like TIM barrel" evidence="2">
    <location>
        <begin position="21"/>
        <end position="240"/>
    </location>
</feature>
<dbReference type="InterPro" id="IPR050417">
    <property type="entry name" value="Sugar_Epim/Isomerase"/>
</dbReference>
<sequence length="241" mass="25793">MLISANLGFLFTDLPLPDRARAARDAGFDVVEFHDLPEGTDLAALRASLGYMPVMGLNTFMGPGMGRAAVSRGGFARDFAVAAQAAAALGARAIHVVAGMGGDSATYLHNLDHALARTPCPIVIEPISAPGYFLSGVAQAKAVLDHFNSPNLRIMADWFHLRAWHSEDEAQQILTRLWPHIGHVQLARAGDRGAPCPMLDAEIARLMGHLRGLRCAAIGLEYRPDLPPTRGYGDIIAALRA</sequence>
<dbReference type="Pfam" id="PF01261">
    <property type="entry name" value="AP_endonuc_2"/>
    <property type="match status" value="1"/>
</dbReference>
<dbReference type="STRING" id="1666912.Ga0058931_1323"/>
<evidence type="ECO:0000313" key="6">
    <source>
        <dbReference type="Proteomes" id="UP000182045"/>
    </source>
</evidence>
<comment type="caution">
    <text evidence="4">The sequence shown here is derived from an EMBL/GenBank/DDBJ whole genome shotgun (WGS) entry which is preliminary data.</text>
</comment>
<keyword evidence="1 4" id="KW-0413">Isomerase</keyword>
<dbReference type="Proteomes" id="UP000182045">
    <property type="component" value="Unassembled WGS sequence"/>
</dbReference>
<dbReference type="GO" id="GO:0008903">
    <property type="term" value="F:hydroxypyruvate isomerase activity"/>
    <property type="evidence" value="ECO:0007669"/>
    <property type="project" value="TreeGrafter"/>
</dbReference>
<dbReference type="PANTHER" id="PTHR43489:SF6">
    <property type="entry name" value="HYDROXYPYRUVATE ISOMERASE-RELATED"/>
    <property type="match status" value="1"/>
</dbReference>
<protein>
    <submittedName>
        <fullName evidence="3 4">Hydroxypyruvate isomerase</fullName>
    </submittedName>
</protein>
<reference evidence="4 5" key="1">
    <citation type="submission" date="2015-09" db="EMBL/GenBank/DDBJ databases">
        <title>Identification and resolution of microdiversity through metagenomic sequencing of parallel consortia.</title>
        <authorList>
            <person name="Nelson W.C."/>
            <person name="Romine M.F."/>
            <person name="Lindemann S.R."/>
        </authorList>
    </citation>
    <scope>NUCLEOTIDE SEQUENCE [LARGE SCALE GENOMIC DNA]</scope>
    <source>
        <strain evidence="4">HL-91</strain>
    </source>
</reference>
<dbReference type="PANTHER" id="PTHR43489">
    <property type="entry name" value="ISOMERASE"/>
    <property type="match status" value="1"/>
</dbReference>
<keyword evidence="6" id="KW-1185">Reference proteome</keyword>
<dbReference type="SUPFAM" id="SSF51658">
    <property type="entry name" value="Xylose isomerase-like"/>
    <property type="match status" value="1"/>
</dbReference>
<dbReference type="EMBL" id="FBYC01000004">
    <property type="protein sequence ID" value="CUX80759.1"/>
    <property type="molecule type" value="Genomic_DNA"/>
</dbReference>